<dbReference type="AlphaFoldDB" id="A0AAE4GGZ2"/>
<dbReference type="InterPro" id="IPR025139">
    <property type="entry name" value="DUF4062"/>
</dbReference>
<proteinExistence type="predicted"/>
<evidence type="ECO:0000313" key="2">
    <source>
        <dbReference type="EMBL" id="MDT0340971.1"/>
    </source>
</evidence>
<organism evidence="2">
    <name type="scientific">Herbaspirillum huttiense subsp. nephrolepidis</name>
    <dbReference type="NCBI Taxonomy" id="3075126"/>
    <lineage>
        <taxon>Bacteria</taxon>
        <taxon>Pseudomonadati</taxon>
        <taxon>Pseudomonadota</taxon>
        <taxon>Betaproteobacteria</taxon>
        <taxon>Burkholderiales</taxon>
        <taxon>Oxalobacteraceae</taxon>
        <taxon>Herbaspirillum</taxon>
    </lineage>
</organism>
<dbReference type="Pfam" id="PF13271">
    <property type="entry name" value="DUF4062"/>
    <property type="match status" value="1"/>
</dbReference>
<protein>
    <submittedName>
        <fullName evidence="2">DUF4062 domain-containing protein</fullName>
    </submittedName>
</protein>
<name>A0AAE4GGZ2_9BURK</name>
<accession>A0AAE4GGZ2</accession>
<reference evidence="2" key="1">
    <citation type="submission" date="2023-02" db="EMBL/GenBank/DDBJ databases">
        <title>Description of Herbaspirillum huttiense subsp. nephrolepsisexaltata and Herbaspirillum huttiense subsp. lycopersicon.</title>
        <authorList>
            <person name="Poudel M."/>
            <person name="Sharma A."/>
            <person name="Goss E."/>
            <person name="Tapia J.H."/>
            <person name="Harmon C.M."/>
            <person name="Jones J.B."/>
        </authorList>
    </citation>
    <scope>NUCLEOTIDE SEQUENCE</scope>
    <source>
        <strain evidence="2">NC40101</strain>
    </source>
</reference>
<gene>
    <name evidence="2" type="ORF">RJN63_29375</name>
</gene>
<comment type="caution">
    <text evidence="2">The sequence shown here is derived from an EMBL/GenBank/DDBJ whole genome shotgun (WGS) entry which is preliminary data.</text>
</comment>
<dbReference type="EMBL" id="JAVRAA010000034">
    <property type="protein sequence ID" value="MDT0340971.1"/>
    <property type="molecule type" value="Genomic_DNA"/>
</dbReference>
<sequence>MASPRVFISSTCYDLADERDGLAEFCESFGFDVTLSERGDIFFHPDLHTHVSCVRETSNCQLFILIIGGRFGGKYSADKAKSITNAEYAAAVEANIPTFTFVKQDVLSDHNVWQRNKELAGIQYPSIEKQEFASDIFEFIDQVRQAPVNNGFFGFRLGREIYDLLRKQWAGMMLDFLQNRALSKQLSLTNVALSNLAVVSTKIEELVKNIYRNVDESGAPKAIEDIERISAAEEFLIQISTFLSDNKFINADVYANDALPEKWWEFLEECSWVDKEPEILDDGQIVITVKPSIPGIGAPYQVQPVTGKMSKEQQKRFDIFQDGYSAFKSLDPVAREKLVAKYLWKLSGNRSAEFLESSRQYSKKNQGRSSK</sequence>
<dbReference type="RefSeq" id="WP_209582231.1">
    <property type="nucleotide sequence ID" value="NZ_JAVLSM010000034.1"/>
</dbReference>
<evidence type="ECO:0000259" key="1">
    <source>
        <dbReference type="Pfam" id="PF13271"/>
    </source>
</evidence>
<feature type="domain" description="DUF4062" evidence="1">
    <location>
        <begin position="5"/>
        <end position="91"/>
    </location>
</feature>